<keyword evidence="1" id="KW-0812">Transmembrane</keyword>
<keyword evidence="1" id="KW-0472">Membrane</keyword>
<proteinExistence type="predicted"/>
<sequence length="111" mass="11619">MNLALLAAPLLAYAGMLGLCLGMERHWKQLANPRLPAAGRRLCRPLGAGLLILAGYAASRVWPGGMAVVAWFGLIALGGLALLMLLPYAPRLALWLPAAGGLAWLCVYAGV</sequence>
<dbReference type="InterPro" id="IPR021762">
    <property type="entry name" value="DUF3325"/>
</dbReference>
<feature type="transmembrane region" description="Helical" evidence="1">
    <location>
        <begin position="38"/>
        <end position="58"/>
    </location>
</feature>
<dbReference type="RefSeq" id="WP_102894988.1">
    <property type="nucleotide sequence ID" value="NZ_JAMOHU010000006.1"/>
</dbReference>
<protein>
    <submittedName>
        <fullName evidence="2">DUF3325 domain-containing protein</fullName>
    </submittedName>
</protein>
<feature type="transmembrane region" description="Helical" evidence="1">
    <location>
        <begin position="92"/>
        <end position="110"/>
    </location>
</feature>
<comment type="caution">
    <text evidence="2">The sequence shown here is derived from an EMBL/GenBank/DDBJ whole genome shotgun (WGS) entry which is preliminary data.</text>
</comment>
<evidence type="ECO:0000313" key="3">
    <source>
        <dbReference type="Proteomes" id="UP000236023"/>
    </source>
</evidence>
<organism evidence="2 3">
    <name type="scientific">Stutzerimonas stutzeri</name>
    <name type="common">Pseudomonas stutzeri</name>
    <dbReference type="NCBI Taxonomy" id="316"/>
    <lineage>
        <taxon>Bacteria</taxon>
        <taxon>Pseudomonadati</taxon>
        <taxon>Pseudomonadota</taxon>
        <taxon>Gammaproteobacteria</taxon>
        <taxon>Pseudomonadales</taxon>
        <taxon>Pseudomonadaceae</taxon>
        <taxon>Stutzerimonas</taxon>
    </lineage>
</organism>
<dbReference type="EMBL" id="POUT01000008">
    <property type="protein sequence ID" value="PNG08864.1"/>
    <property type="molecule type" value="Genomic_DNA"/>
</dbReference>
<reference evidence="2 3" key="1">
    <citation type="submission" date="2018-01" db="EMBL/GenBank/DDBJ databases">
        <title>Denitrification phenotypes of diverse strains of Pseudomonas stutzeri.</title>
        <authorList>
            <person name="Milligan D.A."/>
            <person name="Bergaust L."/>
            <person name="Bakken L.R."/>
            <person name="Frostegard A."/>
        </authorList>
    </citation>
    <scope>NUCLEOTIDE SEQUENCE [LARGE SCALE GENOMIC DNA]</scope>
    <source>
        <strain evidence="2 3">24a75</strain>
    </source>
</reference>
<keyword evidence="1" id="KW-1133">Transmembrane helix</keyword>
<feature type="transmembrane region" description="Helical" evidence="1">
    <location>
        <begin position="65"/>
        <end position="86"/>
    </location>
</feature>
<dbReference type="AlphaFoldDB" id="A0A2N8T292"/>
<dbReference type="Proteomes" id="UP000236023">
    <property type="component" value="Unassembled WGS sequence"/>
</dbReference>
<name>A0A2N8T292_STUST</name>
<evidence type="ECO:0000256" key="1">
    <source>
        <dbReference type="SAM" id="Phobius"/>
    </source>
</evidence>
<gene>
    <name evidence="2" type="ORF">CXK94_15265</name>
</gene>
<accession>A0A2N8T292</accession>
<dbReference type="Pfam" id="PF11804">
    <property type="entry name" value="DUF3325"/>
    <property type="match status" value="1"/>
</dbReference>
<evidence type="ECO:0000313" key="2">
    <source>
        <dbReference type="EMBL" id="PNG08864.1"/>
    </source>
</evidence>